<dbReference type="GO" id="GO:0005634">
    <property type="term" value="C:nucleus"/>
    <property type="evidence" value="ECO:0007669"/>
    <property type="project" value="TreeGrafter"/>
</dbReference>
<dbReference type="HOGENOM" id="CLU_013929_15_0_1"/>
<gene>
    <name evidence="3" type="ORF">CHGG_00474</name>
</gene>
<organism evidence="3 4">
    <name type="scientific">Chaetomium globosum (strain ATCC 6205 / CBS 148.51 / DSM 1962 / NBRC 6347 / NRRL 1970)</name>
    <name type="common">Soil fungus</name>
    <dbReference type="NCBI Taxonomy" id="306901"/>
    <lineage>
        <taxon>Eukaryota</taxon>
        <taxon>Fungi</taxon>
        <taxon>Dikarya</taxon>
        <taxon>Ascomycota</taxon>
        <taxon>Pezizomycotina</taxon>
        <taxon>Sordariomycetes</taxon>
        <taxon>Sordariomycetidae</taxon>
        <taxon>Sordariales</taxon>
        <taxon>Chaetomiaceae</taxon>
        <taxon>Chaetomium</taxon>
    </lineage>
</organism>
<proteinExistence type="predicted"/>
<evidence type="ECO:0000313" key="4">
    <source>
        <dbReference type="Proteomes" id="UP000001056"/>
    </source>
</evidence>
<evidence type="ECO:0008006" key="5">
    <source>
        <dbReference type="Google" id="ProtNLM"/>
    </source>
</evidence>
<keyword evidence="4" id="KW-1185">Reference proteome</keyword>
<evidence type="ECO:0000313" key="3">
    <source>
        <dbReference type="EMBL" id="EAQ92239.1"/>
    </source>
</evidence>
<dbReference type="RefSeq" id="XP_001219695.1">
    <property type="nucleotide sequence ID" value="XM_001219694.1"/>
</dbReference>
<dbReference type="PANTHER" id="PTHR19303">
    <property type="entry name" value="TRANSPOSON"/>
    <property type="match status" value="1"/>
</dbReference>
<dbReference type="GO" id="GO:0003677">
    <property type="term" value="F:DNA binding"/>
    <property type="evidence" value="ECO:0007669"/>
    <property type="project" value="InterPro"/>
</dbReference>
<sequence>MFCPTTATSKKRLLIVDGHGSHETDDFMWTCFSNNIYLLFLPGHASHVLQPLNLSVFSLLKTTYRRGINDLTVMTDCAPIGKRLFLRRYAQAKNDAIKERNIRSGWKASGLWPVNLDKPLMSRLLLNPTSQSVSQPVKSNVIYYLSGHFPAPHPTTSTSDSLHYAIVPGKMPKPLQHEDKIQLALEALRSGQIKSIRKAAAAFDVPNRILQERVKGVLHVNKRKSRVESYSRPKNLP</sequence>
<protein>
    <recommendedName>
        <fullName evidence="5">DDE-1 domain-containing protein</fullName>
    </recommendedName>
</protein>
<evidence type="ECO:0000259" key="1">
    <source>
        <dbReference type="Pfam" id="PF03184"/>
    </source>
</evidence>
<dbReference type="InterPro" id="IPR050863">
    <property type="entry name" value="CenT-Element_Derived"/>
</dbReference>
<dbReference type="InterPro" id="IPR007889">
    <property type="entry name" value="HTH_Psq"/>
</dbReference>
<dbReference type="InterPro" id="IPR009057">
    <property type="entry name" value="Homeodomain-like_sf"/>
</dbReference>
<dbReference type="VEuPathDB" id="FungiDB:CHGG_00474"/>
<feature type="domain" description="HTH psq-type" evidence="2">
    <location>
        <begin position="178"/>
        <end position="218"/>
    </location>
</feature>
<dbReference type="EMBL" id="CH408029">
    <property type="protein sequence ID" value="EAQ92239.1"/>
    <property type="molecule type" value="Genomic_DNA"/>
</dbReference>
<dbReference type="OrthoDB" id="4833365at2759"/>
<dbReference type="Gene3D" id="1.10.10.60">
    <property type="entry name" value="Homeodomain-like"/>
    <property type="match status" value="1"/>
</dbReference>
<name>Q2HH30_CHAGB</name>
<dbReference type="GeneID" id="4387788"/>
<dbReference type="Proteomes" id="UP000001056">
    <property type="component" value="Unassembled WGS sequence"/>
</dbReference>
<dbReference type="Pfam" id="PF03184">
    <property type="entry name" value="DDE_1"/>
    <property type="match status" value="1"/>
</dbReference>
<dbReference type="STRING" id="306901.Q2HH30"/>
<dbReference type="InParanoid" id="Q2HH30"/>
<dbReference type="AlphaFoldDB" id="Q2HH30"/>
<dbReference type="eggNOG" id="ENOG502SPJJ">
    <property type="taxonomic scope" value="Eukaryota"/>
</dbReference>
<evidence type="ECO:0000259" key="2">
    <source>
        <dbReference type="Pfam" id="PF05225"/>
    </source>
</evidence>
<reference evidence="4" key="1">
    <citation type="journal article" date="2015" name="Genome Announc.">
        <title>Draft genome sequence of the cellulolytic fungus Chaetomium globosum.</title>
        <authorList>
            <person name="Cuomo C.A."/>
            <person name="Untereiner W.A."/>
            <person name="Ma L.-J."/>
            <person name="Grabherr M."/>
            <person name="Birren B.W."/>
        </authorList>
    </citation>
    <scope>NUCLEOTIDE SEQUENCE [LARGE SCALE GENOMIC DNA]</scope>
    <source>
        <strain evidence="4">ATCC 6205 / CBS 148.51 / DSM 1962 / NBRC 6347 / NRRL 1970</strain>
    </source>
</reference>
<dbReference type="PANTHER" id="PTHR19303:SF74">
    <property type="entry name" value="POGO TRANSPOSABLE ELEMENT WITH KRAB DOMAIN"/>
    <property type="match status" value="1"/>
</dbReference>
<dbReference type="Pfam" id="PF05225">
    <property type="entry name" value="HTH_psq"/>
    <property type="match status" value="1"/>
</dbReference>
<dbReference type="SUPFAM" id="SSF46689">
    <property type="entry name" value="Homeodomain-like"/>
    <property type="match status" value="1"/>
</dbReference>
<feature type="domain" description="DDE-1" evidence="1">
    <location>
        <begin position="4"/>
        <end position="106"/>
    </location>
</feature>
<accession>Q2HH30</accession>
<dbReference type="OMA" id="YYLSGHF"/>
<dbReference type="InterPro" id="IPR004875">
    <property type="entry name" value="DDE_SF_endonuclease_dom"/>
</dbReference>